<dbReference type="GO" id="GO:0003700">
    <property type="term" value="F:DNA-binding transcription factor activity"/>
    <property type="evidence" value="ECO:0007669"/>
    <property type="project" value="TreeGrafter"/>
</dbReference>
<proteinExistence type="predicted"/>
<dbReference type="InterPro" id="IPR050397">
    <property type="entry name" value="Env_Response_Regulators"/>
</dbReference>
<dbReference type="Pfam" id="PF13545">
    <property type="entry name" value="HTH_Crp_2"/>
    <property type="match status" value="1"/>
</dbReference>
<dbReference type="AlphaFoldDB" id="A0A1I6K035"/>
<dbReference type="STRING" id="1166337.SAMN05192580_1101"/>
<gene>
    <name evidence="5" type="ORF">SAMN05192580_1101</name>
</gene>
<dbReference type="CDD" id="cd00038">
    <property type="entry name" value="CAP_ED"/>
    <property type="match status" value="1"/>
</dbReference>
<dbReference type="OrthoDB" id="6155297at2"/>
<dbReference type="Pfam" id="PF00027">
    <property type="entry name" value="cNMP_binding"/>
    <property type="match status" value="1"/>
</dbReference>
<keyword evidence="2" id="KW-0238">DNA-binding</keyword>
<reference evidence="5 6" key="1">
    <citation type="submission" date="2016-10" db="EMBL/GenBank/DDBJ databases">
        <authorList>
            <person name="de Groot N.N."/>
        </authorList>
    </citation>
    <scope>NUCLEOTIDE SEQUENCE [LARGE SCALE GENOMIC DNA]</scope>
    <source>
        <strain evidence="5 6">S5-249</strain>
    </source>
</reference>
<dbReference type="PANTHER" id="PTHR24567:SF68">
    <property type="entry name" value="DNA-BINDING TRANSCRIPTIONAL DUAL REGULATOR CRP"/>
    <property type="match status" value="1"/>
</dbReference>
<dbReference type="GO" id="GO:0016301">
    <property type="term" value="F:kinase activity"/>
    <property type="evidence" value="ECO:0007669"/>
    <property type="project" value="UniProtKB-KW"/>
</dbReference>
<accession>A0A1I6K035</accession>
<dbReference type="InterPro" id="IPR012318">
    <property type="entry name" value="HTH_CRP"/>
</dbReference>
<evidence type="ECO:0000313" key="5">
    <source>
        <dbReference type="EMBL" id="SFR84160.1"/>
    </source>
</evidence>
<sequence>MGRSCLADRLEHYVRLTDREQQALARLEENERPVRRGAMVRRERDNSTELFVLRSGWLFSSILLDDGSRQIVRLHLPGDVIGLSAAAFGESPEAVVALTDARVHPFDRGLLRDLFEDHPRLAAIVLMLAKLDYVAVVDRLASIGRTPARARVASLILETAGRLRITKPDLGRGFDLPLTQEEIGDATGLTAVHVNRMMRTLVEDGVIARSGSRVEILDEQRLARIAKHVDRYSRLDTGWLPAAR</sequence>
<dbReference type="InterPro" id="IPR036390">
    <property type="entry name" value="WH_DNA-bd_sf"/>
</dbReference>
<dbReference type="SUPFAM" id="SSF46785">
    <property type="entry name" value="Winged helix' DNA-binding domain"/>
    <property type="match status" value="1"/>
</dbReference>
<dbReference type="PROSITE" id="PS51063">
    <property type="entry name" value="HTH_CRP_2"/>
    <property type="match status" value="1"/>
</dbReference>
<dbReference type="InterPro" id="IPR036388">
    <property type="entry name" value="WH-like_DNA-bd_sf"/>
</dbReference>
<dbReference type="SMART" id="SM00419">
    <property type="entry name" value="HTH_CRP"/>
    <property type="match status" value="1"/>
</dbReference>
<keyword evidence="3" id="KW-0804">Transcription</keyword>
<dbReference type="SMART" id="SM00100">
    <property type="entry name" value="cNMP"/>
    <property type="match status" value="1"/>
</dbReference>
<evidence type="ECO:0000313" key="6">
    <source>
        <dbReference type="Proteomes" id="UP000198824"/>
    </source>
</evidence>
<evidence type="ECO:0000256" key="3">
    <source>
        <dbReference type="ARBA" id="ARBA00023163"/>
    </source>
</evidence>
<keyword evidence="1" id="KW-0805">Transcription regulation</keyword>
<feature type="domain" description="HTH crp-type" evidence="4">
    <location>
        <begin position="146"/>
        <end position="220"/>
    </location>
</feature>
<dbReference type="GO" id="GO:0003677">
    <property type="term" value="F:DNA binding"/>
    <property type="evidence" value="ECO:0007669"/>
    <property type="project" value="UniProtKB-KW"/>
</dbReference>
<evidence type="ECO:0000259" key="4">
    <source>
        <dbReference type="PROSITE" id="PS51063"/>
    </source>
</evidence>
<dbReference type="InterPro" id="IPR018490">
    <property type="entry name" value="cNMP-bd_dom_sf"/>
</dbReference>
<dbReference type="EMBL" id="FOZG01000001">
    <property type="protein sequence ID" value="SFR84160.1"/>
    <property type="molecule type" value="Genomic_DNA"/>
</dbReference>
<organism evidence="5 6">
    <name type="scientific">Sphingomonas jatrophae</name>
    <dbReference type="NCBI Taxonomy" id="1166337"/>
    <lineage>
        <taxon>Bacteria</taxon>
        <taxon>Pseudomonadati</taxon>
        <taxon>Pseudomonadota</taxon>
        <taxon>Alphaproteobacteria</taxon>
        <taxon>Sphingomonadales</taxon>
        <taxon>Sphingomonadaceae</taxon>
        <taxon>Sphingomonas</taxon>
    </lineage>
</organism>
<keyword evidence="5" id="KW-0418">Kinase</keyword>
<dbReference type="Gene3D" id="2.60.120.10">
    <property type="entry name" value="Jelly Rolls"/>
    <property type="match status" value="1"/>
</dbReference>
<dbReference type="InterPro" id="IPR014710">
    <property type="entry name" value="RmlC-like_jellyroll"/>
</dbReference>
<dbReference type="InterPro" id="IPR000595">
    <property type="entry name" value="cNMP-bd_dom"/>
</dbReference>
<protein>
    <submittedName>
        <fullName evidence="5">cAMP-binding domain of CRP or a regulatory subunit of cAMP-dependent protein kinases</fullName>
    </submittedName>
</protein>
<dbReference type="SUPFAM" id="SSF51206">
    <property type="entry name" value="cAMP-binding domain-like"/>
    <property type="match status" value="1"/>
</dbReference>
<keyword evidence="5" id="KW-0808">Transferase</keyword>
<evidence type="ECO:0000256" key="2">
    <source>
        <dbReference type="ARBA" id="ARBA00023125"/>
    </source>
</evidence>
<dbReference type="Proteomes" id="UP000198824">
    <property type="component" value="Unassembled WGS sequence"/>
</dbReference>
<name>A0A1I6K035_9SPHN</name>
<dbReference type="PANTHER" id="PTHR24567">
    <property type="entry name" value="CRP FAMILY TRANSCRIPTIONAL REGULATORY PROTEIN"/>
    <property type="match status" value="1"/>
</dbReference>
<keyword evidence="6" id="KW-1185">Reference proteome</keyword>
<dbReference type="Gene3D" id="1.10.10.10">
    <property type="entry name" value="Winged helix-like DNA-binding domain superfamily/Winged helix DNA-binding domain"/>
    <property type="match status" value="1"/>
</dbReference>
<dbReference type="GO" id="GO:0005829">
    <property type="term" value="C:cytosol"/>
    <property type="evidence" value="ECO:0007669"/>
    <property type="project" value="TreeGrafter"/>
</dbReference>
<evidence type="ECO:0000256" key="1">
    <source>
        <dbReference type="ARBA" id="ARBA00023015"/>
    </source>
</evidence>